<dbReference type="InterPro" id="IPR008927">
    <property type="entry name" value="6-PGluconate_DH-like_C_sf"/>
</dbReference>
<dbReference type="AlphaFoldDB" id="A0AAE0P6D1"/>
<accession>A0AAE0P6D1</accession>
<sequence length="584" mass="66871">MKAGNLYSLYRSRPQSQVFARILGRHTQWSLNNSTVGRGANARRFFKFAPANLGDMSSHDNTQNRTLLSKETQIKSTSWPSRTPHSVSDPAPTLRPSDPEAPWDDWQSTTAVPKSDPVIDKDIFAEQLRSLEKSERMAAEQEQQEQGEAAQRLSKLSLWDQDQMQRREYEQIPPEAHPWTWKPTEQIHVMGMDPLGRYIAHTLAGCETIPRIRYLFHLANHWKSWDEEGRLLVLYRGNETVPRYRIIGERIRRHHPDNIPQNEPVIENLIVTVPAGNVVGALGSIRHRLDHRSTICLVHDGLGVAEAIIQQFFPHETTRPTFLLGHSTATVGGTQHQFAVSELKPGRLYLSIFSPSDHTGYRYNNTKRHPPIERTVRYTHLIRLLTAMPGLNATGHPRDDWFKYKLPTMAFRAAVDPLTTLFDCTYDKIWSNPQARRLLDRLIGEICQVVNRMPECRNKQKFPVFQTASALRDQVYKKLRWRQDANSKMRAKTAQGLKSDIDFQTGFFILRGRELGINVKTLETVLSVVKAKRLVAISRQKDEIPFENAVAISKENNEIPLEDVLAMNRPVGEETPLRTVVVDL</sequence>
<protein>
    <submittedName>
        <fullName evidence="7">Ketopantoate reductase PanE/ApbA C terminal-domain-containing protein</fullName>
    </submittedName>
</protein>
<feature type="region of interest" description="Disordered" evidence="4">
    <location>
        <begin position="72"/>
        <end position="119"/>
    </location>
</feature>
<feature type="compositionally biased region" description="Polar residues" evidence="4">
    <location>
        <begin position="72"/>
        <end position="86"/>
    </location>
</feature>
<dbReference type="InterPro" id="IPR013328">
    <property type="entry name" value="6PGD_dom2"/>
</dbReference>
<feature type="region of interest" description="Disordered" evidence="4">
    <location>
        <begin position="133"/>
        <end position="152"/>
    </location>
</feature>
<keyword evidence="2" id="KW-0521">NADP</keyword>
<dbReference type="PANTHER" id="PTHR43765">
    <property type="entry name" value="2-DEHYDROPANTOATE 2-REDUCTASE-RELATED"/>
    <property type="match status" value="1"/>
</dbReference>
<comment type="similarity">
    <text evidence="1">Belongs to the ketopantoate reductase family.</text>
</comment>
<evidence type="ECO:0000256" key="4">
    <source>
        <dbReference type="SAM" id="MobiDB-lite"/>
    </source>
</evidence>
<dbReference type="EMBL" id="JAULSW010000001">
    <property type="protein sequence ID" value="KAK3394097.1"/>
    <property type="molecule type" value="Genomic_DNA"/>
</dbReference>
<gene>
    <name evidence="7" type="ORF">B0H63DRAFT_459971</name>
</gene>
<dbReference type="PANTHER" id="PTHR43765:SF2">
    <property type="entry name" value="2-DEHYDROPANTOATE 2-REDUCTASE"/>
    <property type="match status" value="1"/>
</dbReference>
<organism evidence="7 8">
    <name type="scientific">Podospora didyma</name>
    <dbReference type="NCBI Taxonomy" id="330526"/>
    <lineage>
        <taxon>Eukaryota</taxon>
        <taxon>Fungi</taxon>
        <taxon>Dikarya</taxon>
        <taxon>Ascomycota</taxon>
        <taxon>Pezizomycotina</taxon>
        <taxon>Sordariomycetes</taxon>
        <taxon>Sordariomycetidae</taxon>
        <taxon>Sordariales</taxon>
        <taxon>Podosporaceae</taxon>
        <taxon>Podospora</taxon>
    </lineage>
</organism>
<dbReference type="Gene3D" id="1.10.1040.10">
    <property type="entry name" value="N-(1-d-carboxylethyl)-l-norvaline Dehydrogenase, domain 2"/>
    <property type="match status" value="1"/>
</dbReference>
<dbReference type="SUPFAM" id="SSF48179">
    <property type="entry name" value="6-phosphogluconate dehydrogenase C-terminal domain-like"/>
    <property type="match status" value="1"/>
</dbReference>
<dbReference type="Pfam" id="PF02558">
    <property type="entry name" value="ApbA"/>
    <property type="match status" value="1"/>
</dbReference>
<dbReference type="InterPro" id="IPR013752">
    <property type="entry name" value="KPA_reductase"/>
</dbReference>
<keyword evidence="8" id="KW-1185">Reference proteome</keyword>
<dbReference type="Proteomes" id="UP001285441">
    <property type="component" value="Unassembled WGS sequence"/>
</dbReference>
<feature type="domain" description="Ketopantoate reductase C-terminal" evidence="6">
    <location>
        <begin position="403"/>
        <end position="532"/>
    </location>
</feature>
<evidence type="ECO:0000256" key="3">
    <source>
        <dbReference type="ARBA" id="ARBA00023002"/>
    </source>
</evidence>
<feature type="domain" description="Ketopantoate reductase N-terminal" evidence="5">
    <location>
        <begin position="187"/>
        <end position="348"/>
    </location>
</feature>
<evidence type="ECO:0000313" key="7">
    <source>
        <dbReference type="EMBL" id="KAK3394097.1"/>
    </source>
</evidence>
<evidence type="ECO:0000259" key="6">
    <source>
        <dbReference type="Pfam" id="PF08546"/>
    </source>
</evidence>
<dbReference type="InterPro" id="IPR013332">
    <property type="entry name" value="KPR_N"/>
</dbReference>
<proteinExistence type="inferred from homology"/>
<dbReference type="InterPro" id="IPR050838">
    <property type="entry name" value="Ketopantoate_reductase"/>
</dbReference>
<dbReference type="Pfam" id="PF08546">
    <property type="entry name" value="ApbA_C"/>
    <property type="match status" value="1"/>
</dbReference>
<comment type="caution">
    <text evidence="7">The sequence shown here is derived from an EMBL/GenBank/DDBJ whole genome shotgun (WGS) entry which is preliminary data.</text>
</comment>
<name>A0AAE0P6D1_9PEZI</name>
<evidence type="ECO:0000313" key="8">
    <source>
        <dbReference type="Proteomes" id="UP001285441"/>
    </source>
</evidence>
<keyword evidence="3" id="KW-0560">Oxidoreductase</keyword>
<evidence type="ECO:0000259" key="5">
    <source>
        <dbReference type="Pfam" id="PF02558"/>
    </source>
</evidence>
<evidence type="ECO:0000256" key="2">
    <source>
        <dbReference type="ARBA" id="ARBA00022857"/>
    </source>
</evidence>
<feature type="compositionally biased region" description="Low complexity" evidence="4">
    <location>
        <begin position="140"/>
        <end position="151"/>
    </location>
</feature>
<evidence type="ECO:0000256" key="1">
    <source>
        <dbReference type="ARBA" id="ARBA00007870"/>
    </source>
</evidence>
<reference evidence="7" key="2">
    <citation type="submission" date="2023-06" db="EMBL/GenBank/DDBJ databases">
        <authorList>
            <consortium name="Lawrence Berkeley National Laboratory"/>
            <person name="Haridas S."/>
            <person name="Hensen N."/>
            <person name="Bonometti L."/>
            <person name="Westerberg I."/>
            <person name="Brannstrom I.O."/>
            <person name="Guillou S."/>
            <person name="Cros-Aarteil S."/>
            <person name="Calhoun S."/>
            <person name="Kuo A."/>
            <person name="Mondo S."/>
            <person name="Pangilinan J."/>
            <person name="Riley R."/>
            <person name="LaButti K."/>
            <person name="Andreopoulos B."/>
            <person name="Lipzen A."/>
            <person name="Chen C."/>
            <person name="Yanf M."/>
            <person name="Daum C."/>
            <person name="Ng V."/>
            <person name="Clum A."/>
            <person name="Steindorff A."/>
            <person name="Ohm R."/>
            <person name="Martin F."/>
            <person name="Silar P."/>
            <person name="Natvig D."/>
            <person name="Lalanne C."/>
            <person name="Gautier V."/>
            <person name="Ament-velasquez S.L."/>
            <person name="Kruys A."/>
            <person name="Hutchinson M.I."/>
            <person name="Powell A.J."/>
            <person name="Barry K."/>
            <person name="Miller A.N."/>
            <person name="Grigoriev I.V."/>
            <person name="Debuchy R."/>
            <person name="Gladieux P."/>
            <person name="Thoren M.H."/>
            <person name="Johannesson H."/>
        </authorList>
    </citation>
    <scope>NUCLEOTIDE SEQUENCE</scope>
    <source>
        <strain evidence="7">CBS 232.78</strain>
    </source>
</reference>
<dbReference type="GO" id="GO:0050661">
    <property type="term" value="F:NADP binding"/>
    <property type="evidence" value="ECO:0007669"/>
    <property type="project" value="TreeGrafter"/>
</dbReference>
<dbReference type="GO" id="GO:0008677">
    <property type="term" value="F:2-dehydropantoate 2-reductase activity"/>
    <property type="evidence" value="ECO:0007669"/>
    <property type="project" value="TreeGrafter"/>
</dbReference>
<dbReference type="GO" id="GO:0005739">
    <property type="term" value="C:mitochondrion"/>
    <property type="evidence" value="ECO:0007669"/>
    <property type="project" value="TreeGrafter"/>
</dbReference>
<reference evidence="7" key="1">
    <citation type="journal article" date="2023" name="Mol. Phylogenet. Evol.">
        <title>Genome-scale phylogeny and comparative genomics of the fungal order Sordariales.</title>
        <authorList>
            <person name="Hensen N."/>
            <person name="Bonometti L."/>
            <person name="Westerberg I."/>
            <person name="Brannstrom I.O."/>
            <person name="Guillou S."/>
            <person name="Cros-Aarteil S."/>
            <person name="Calhoun S."/>
            <person name="Haridas S."/>
            <person name="Kuo A."/>
            <person name="Mondo S."/>
            <person name="Pangilinan J."/>
            <person name="Riley R."/>
            <person name="LaButti K."/>
            <person name="Andreopoulos B."/>
            <person name="Lipzen A."/>
            <person name="Chen C."/>
            <person name="Yan M."/>
            <person name="Daum C."/>
            <person name="Ng V."/>
            <person name="Clum A."/>
            <person name="Steindorff A."/>
            <person name="Ohm R.A."/>
            <person name="Martin F."/>
            <person name="Silar P."/>
            <person name="Natvig D.O."/>
            <person name="Lalanne C."/>
            <person name="Gautier V."/>
            <person name="Ament-Velasquez S.L."/>
            <person name="Kruys A."/>
            <person name="Hutchinson M.I."/>
            <person name="Powell A.J."/>
            <person name="Barry K."/>
            <person name="Miller A.N."/>
            <person name="Grigoriev I.V."/>
            <person name="Debuchy R."/>
            <person name="Gladieux P."/>
            <person name="Hiltunen Thoren M."/>
            <person name="Johannesson H."/>
        </authorList>
    </citation>
    <scope>NUCLEOTIDE SEQUENCE</scope>
    <source>
        <strain evidence="7">CBS 232.78</strain>
    </source>
</reference>